<evidence type="ECO:0000256" key="1">
    <source>
        <dbReference type="ARBA" id="ARBA00004496"/>
    </source>
</evidence>
<dbReference type="SUPFAM" id="SSF52374">
    <property type="entry name" value="Nucleotidylyl transferase"/>
    <property type="match status" value="1"/>
</dbReference>
<keyword evidence="3 10" id="KW-0963">Cytoplasm</keyword>
<dbReference type="PROSITE" id="PS00178">
    <property type="entry name" value="AA_TRNA_LIGASE_I"/>
    <property type="match status" value="1"/>
</dbReference>
<keyword evidence="6 10" id="KW-0067">ATP-binding</keyword>
<evidence type="ECO:0000256" key="6">
    <source>
        <dbReference type="ARBA" id="ARBA00022840"/>
    </source>
</evidence>
<dbReference type="InterPro" id="IPR014729">
    <property type="entry name" value="Rossmann-like_a/b/a_fold"/>
</dbReference>
<feature type="short sequence motif" description="'KMSKS' region" evidence="10">
    <location>
        <begin position="319"/>
        <end position="323"/>
    </location>
</feature>
<feature type="short sequence motif" description="'HIGH' region" evidence="10">
    <location>
        <begin position="39"/>
        <end position="47"/>
    </location>
</feature>
<evidence type="ECO:0000256" key="3">
    <source>
        <dbReference type="ARBA" id="ARBA00022490"/>
    </source>
</evidence>
<dbReference type="InterPro" id="IPR020751">
    <property type="entry name" value="aa-tRNA-synth_I_codon-bd_sub2"/>
</dbReference>
<dbReference type="InterPro" id="IPR008925">
    <property type="entry name" value="aa_tRNA-synth_I_cd-bd_sf"/>
</dbReference>
<evidence type="ECO:0000256" key="9">
    <source>
        <dbReference type="ARBA" id="ARBA00048573"/>
    </source>
</evidence>
<dbReference type="InterPro" id="IPR001412">
    <property type="entry name" value="aa-tRNA-synth_I_CS"/>
</dbReference>
<dbReference type="Gene3D" id="1.10.10.350">
    <property type="match status" value="1"/>
</dbReference>
<dbReference type="InterPro" id="IPR042078">
    <property type="entry name" value="Lys-tRNA-ligase_SC_fold"/>
</dbReference>
<organism evidence="11 12">
    <name type="scientific">Nocardioides renjunii</name>
    <dbReference type="NCBI Taxonomy" id="3095075"/>
    <lineage>
        <taxon>Bacteria</taxon>
        <taxon>Bacillati</taxon>
        <taxon>Actinomycetota</taxon>
        <taxon>Actinomycetes</taxon>
        <taxon>Propionibacteriales</taxon>
        <taxon>Nocardioidaceae</taxon>
        <taxon>Nocardioides</taxon>
    </lineage>
</organism>
<evidence type="ECO:0000256" key="8">
    <source>
        <dbReference type="ARBA" id="ARBA00023146"/>
    </source>
</evidence>
<gene>
    <name evidence="10 11" type="primary">lysS</name>
    <name evidence="11" type="ORF">SFC79_04020</name>
</gene>
<evidence type="ECO:0000256" key="7">
    <source>
        <dbReference type="ARBA" id="ARBA00022917"/>
    </source>
</evidence>
<evidence type="ECO:0000256" key="5">
    <source>
        <dbReference type="ARBA" id="ARBA00022741"/>
    </source>
</evidence>
<protein>
    <recommendedName>
        <fullName evidence="10">Lysine--tRNA ligase</fullName>
        <ecNumber evidence="10">6.1.1.6</ecNumber>
    </recommendedName>
    <alternativeName>
        <fullName evidence="10">Lysyl-tRNA synthetase</fullName>
        <shortName evidence="10">LysRS</shortName>
    </alternativeName>
</protein>
<dbReference type="GO" id="GO:0004824">
    <property type="term" value="F:lysine-tRNA ligase activity"/>
    <property type="evidence" value="ECO:0007669"/>
    <property type="project" value="UniProtKB-EC"/>
</dbReference>
<keyword evidence="8 10" id="KW-0030">Aminoacyl-tRNA synthetase</keyword>
<dbReference type="Gene3D" id="6.10.20.10">
    <property type="entry name" value="Lysine tRNA ligase, stem contact fold domain"/>
    <property type="match status" value="1"/>
</dbReference>
<dbReference type="Gene3D" id="3.40.50.620">
    <property type="entry name" value="HUPs"/>
    <property type="match status" value="2"/>
</dbReference>
<evidence type="ECO:0000313" key="11">
    <source>
        <dbReference type="EMBL" id="MDZ5660920.1"/>
    </source>
</evidence>
<proteinExistence type="inferred from homology"/>
<keyword evidence="5 10" id="KW-0547">Nucleotide-binding</keyword>
<comment type="subcellular location">
    <subcellularLocation>
        <location evidence="1 10">Cytoplasm</location>
    </subcellularLocation>
</comment>
<name>A0ABU5K8I4_9ACTN</name>
<sequence>MARGRQQGDPVDWVTRAADDAVRHAGEGKPVTVSSGASPSGPVHLGNLREFLTTHFVADELRRRGIEVRHLHVWDDYDRFRKVPAGVPAEWSEHIGRPLTAVPDPWDCHDSWATHFKAPLQQALSDLGVEMEEISQTELYGNGTYRDDVLRAVRARHEIDAVLARYRTKKPAAATDAEPGSELESQEAAALADSVAADEETGTTELARFPFKPYCRDCGRDTVTITSYDDETTDLAYTCECGGSFVTNLATQDEGKLVWKVDWPMRWAHYHVDFEAAGADHATPGSSFTVGHELVERFFDMPRPAWFGYGFVGFAGVQKMSSSAGGVPTAIDALEVLEAPILRWLYVRRAPKQTFTVDFGPEVVRLYDEWDALARKAADPAKRDGAVLAWERAARVASGPLPTSKVAVPFRTLSSVADVTAGSSELISRVIDDLGFEHDSVEDLQPRLGRAMSWTASLPEDQRTTVRESPDTERLASLGEDEELWLRIFLDRLPEEADLDAVTSVVYGVPKVARGLGFEDAPTDQVKADQKDFFRLLYNLLVSADRGPRLPTLIVALGPTEVRRLLGA</sequence>
<evidence type="ECO:0000256" key="4">
    <source>
        <dbReference type="ARBA" id="ARBA00022598"/>
    </source>
</evidence>
<comment type="caution">
    <text evidence="10">Lacks conserved residue(s) required for the propagation of feature annotation.</text>
</comment>
<keyword evidence="7 10" id="KW-0648">Protein biosynthesis</keyword>
<evidence type="ECO:0000256" key="2">
    <source>
        <dbReference type="ARBA" id="ARBA00005594"/>
    </source>
</evidence>
<dbReference type="Proteomes" id="UP001291999">
    <property type="component" value="Unassembled WGS sequence"/>
</dbReference>
<dbReference type="EC" id="6.1.1.6" evidence="10"/>
<dbReference type="PANTHER" id="PTHR37940">
    <property type="entry name" value="LYSINE--TRNA LIGASE"/>
    <property type="match status" value="1"/>
</dbReference>
<evidence type="ECO:0000313" key="12">
    <source>
        <dbReference type="Proteomes" id="UP001291999"/>
    </source>
</evidence>
<dbReference type="SUPFAM" id="SSF48163">
    <property type="entry name" value="An anticodon-binding domain of class I aminoacyl-tRNA synthetases"/>
    <property type="match status" value="1"/>
</dbReference>
<dbReference type="RefSeq" id="WP_322423310.1">
    <property type="nucleotide sequence ID" value="NZ_JAXQPW010000001.1"/>
</dbReference>
<evidence type="ECO:0000256" key="10">
    <source>
        <dbReference type="HAMAP-Rule" id="MF_00177"/>
    </source>
</evidence>
<comment type="caution">
    <text evidence="11">The sequence shown here is derived from an EMBL/GenBank/DDBJ whole genome shotgun (WGS) entry which is preliminary data.</text>
</comment>
<dbReference type="EMBL" id="JAXQPW010000001">
    <property type="protein sequence ID" value="MDZ5660920.1"/>
    <property type="molecule type" value="Genomic_DNA"/>
</dbReference>
<keyword evidence="4 10" id="KW-0436">Ligase</keyword>
<dbReference type="InterPro" id="IPR002904">
    <property type="entry name" value="Lys-tRNA-ligase"/>
</dbReference>
<dbReference type="Pfam" id="PF01921">
    <property type="entry name" value="tRNA-synt_1f"/>
    <property type="match status" value="1"/>
</dbReference>
<comment type="similarity">
    <text evidence="2 10">Belongs to the class-I aminoacyl-tRNA synthetase family.</text>
</comment>
<dbReference type="PANTHER" id="PTHR37940:SF1">
    <property type="entry name" value="LYSINE--TRNA LIGASE"/>
    <property type="match status" value="1"/>
</dbReference>
<dbReference type="HAMAP" id="MF_00177">
    <property type="entry name" value="Lys_tRNA_synth_class1"/>
    <property type="match status" value="1"/>
</dbReference>
<comment type="catalytic activity">
    <reaction evidence="9 10">
        <text>tRNA(Lys) + L-lysine + ATP = L-lysyl-tRNA(Lys) + AMP + diphosphate</text>
        <dbReference type="Rhea" id="RHEA:20792"/>
        <dbReference type="Rhea" id="RHEA-COMP:9696"/>
        <dbReference type="Rhea" id="RHEA-COMP:9697"/>
        <dbReference type="ChEBI" id="CHEBI:30616"/>
        <dbReference type="ChEBI" id="CHEBI:32551"/>
        <dbReference type="ChEBI" id="CHEBI:33019"/>
        <dbReference type="ChEBI" id="CHEBI:78442"/>
        <dbReference type="ChEBI" id="CHEBI:78529"/>
        <dbReference type="ChEBI" id="CHEBI:456215"/>
        <dbReference type="EC" id="6.1.1.6"/>
    </reaction>
</comment>
<accession>A0ABU5K8I4</accession>
<reference evidence="11 12" key="1">
    <citation type="submission" date="2023-11" db="EMBL/GenBank/DDBJ databases">
        <title>Novel species in genus Nocardioides.</title>
        <authorList>
            <person name="Zhou H."/>
        </authorList>
    </citation>
    <scope>NUCLEOTIDE SEQUENCE [LARGE SCALE GENOMIC DNA]</scope>
    <source>
        <strain evidence="11 12">S-58</strain>
    </source>
</reference>
<keyword evidence="12" id="KW-1185">Reference proteome</keyword>
<dbReference type="NCBIfam" id="TIGR00467">
    <property type="entry name" value="lysS_arch"/>
    <property type="match status" value="1"/>
</dbReference>